<dbReference type="Proteomes" id="UP000244898">
    <property type="component" value="Unassembled WGS sequence"/>
</dbReference>
<keyword evidence="2" id="KW-1185">Reference proteome</keyword>
<proteinExistence type="predicted"/>
<name>A0A2R8C5G4_9RHOB</name>
<sequence length="73" mass="8366">MMLPQLPGFERPKRKPPRVMAKLYDAGGEVGKWICYRCNRCGWDSGWIDQTHKSDTEIKRGHPCPECNMVSDG</sequence>
<protein>
    <submittedName>
        <fullName evidence="1">Uncharacterized protein</fullName>
    </submittedName>
</protein>
<evidence type="ECO:0000313" key="2">
    <source>
        <dbReference type="Proteomes" id="UP000244898"/>
    </source>
</evidence>
<organism evidence="1 2">
    <name type="scientific">Falsiruegeria mediterranea M17</name>
    <dbReference type="NCBI Taxonomy" id="1200281"/>
    <lineage>
        <taxon>Bacteria</taxon>
        <taxon>Pseudomonadati</taxon>
        <taxon>Pseudomonadota</taxon>
        <taxon>Alphaproteobacteria</taxon>
        <taxon>Rhodobacterales</taxon>
        <taxon>Roseobacteraceae</taxon>
        <taxon>Falsiruegeria</taxon>
    </lineage>
</organism>
<dbReference type="AlphaFoldDB" id="A0A2R8C5G4"/>
<reference evidence="2" key="1">
    <citation type="submission" date="2018-03" db="EMBL/GenBank/DDBJ databases">
        <authorList>
            <person name="Rodrigo-Torres L."/>
            <person name="Arahal R. D."/>
            <person name="Lucena T."/>
        </authorList>
    </citation>
    <scope>NUCLEOTIDE SEQUENCE [LARGE SCALE GENOMIC DNA]</scope>
    <source>
        <strain evidence="2">CECT 7615</strain>
    </source>
</reference>
<dbReference type="EMBL" id="ONZG01000002">
    <property type="protein sequence ID" value="SPJ27657.1"/>
    <property type="molecule type" value="Genomic_DNA"/>
</dbReference>
<accession>A0A2R8C5G4</accession>
<gene>
    <name evidence="1" type="ORF">TRM7615_01147</name>
</gene>
<evidence type="ECO:0000313" key="1">
    <source>
        <dbReference type="EMBL" id="SPJ27657.1"/>
    </source>
</evidence>